<feature type="compositionally biased region" description="Polar residues" evidence="1">
    <location>
        <begin position="28"/>
        <end position="44"/>
    </location>
</feature>
<dbReference type="InterPro" id="IPR054448">
    <property type="entry name" value="HTH_put_ascomycetes"/>
</dbReference>
<keyword evidence="4" id="KW-1185">Reference proteome</keyword>
<gene>
    <name evidence="3" type="ORF">Q9L58_006212</name>
</gene>
<feature type="compositionally biased region" description="Polar residues" evidence="1">
    <location>
        <begin position="81"/>
        <end position="102"/>
    </location>
</feature>
<feature type="region of interest" description="Disordered" evidence="1">
    <location>
        <begin position="1"/>
        <end position="102"/>
    </location>
</feature>
<evidence type="ECO:0000256" key="1">
    <source>
        <dbReference type="SAM" id="MobiDB-lite"/>
    </source>
</evidence>
<evidence type="ECO:0000259" key="2">
    <source>
        <dbReference type="Pfam" id="PF22943"/>
    </source>
</evidence>
<evidence type="ECO:0000313" key="4">
    <source>
        <dbReference type="Proteomes" id="UP001447188"/>
    </source>
</evidence>
<dbReference type="Proteomes" id="UP001447188">
    <property type="component" value="Unassembled WGS sequence"/>
</dbReference>
<proteinExistence type="predicted"/>
<name>A0ABR3GFW2_9PEZI</name>
<reference evidence="3 4" key="1">
    <citation type="submission" date="2024-02" db="EMBL/GenBank/DDBJ databases">
        <title>Discinaceae phylogenomics.</title>
        <authorList>
            <person name="Dirks A.C."/>
            <person name="James T.Y."/>
        </authorList>
    </citation>
    <scope>NUCLEOTIDE SEQUENCE [LARGE SCALE GENOMIC DNA]</scope>
    <source>
        <strain evidence="3 4">ACD0624</strain>
    </source>
</reference>
<feature type="domain" description="Helix-turn-helix" evidence="2">
    <location>
        <begin position="131"/>
        <end position="171"/>
    </location>
</feature>
<protein>
    <recommendedName>
        <fullName evidence="2">Helix-turn-helix domain-containing protein</fullName>
    </recommendedName>
</protein>
<dbReference type="EMBL" id="JBBBZM010000083">
    <property type="protein sequence ID" value="KAL0634852.1"/>
    <property type="molecule type" value="Genomic_DNA"/>
</dbReference>
<dbReference type="Pfam" id="PF22943">
    <property type="entry name" value="HTH_68"/>
    <property type="match status" value="1"/>
</dbReference>
<sequence>MGSKISKLTRVAGVGARRYPSRLPEMPPSQTTTSAGPSSISTGVGPSVHPKAQISWEKDEAIRQDSQDPDFQSMLRAMGAVQQQQILDTTQRAPLNSQSSNSLHTLSRRQILDDQQTSQSSASETSKNRTWVDTSTILQIISLRDDKGLSAEQIEKEFRLAPGFLKRLGSKVAKP</sequence>
<accession>A0ABR3GFW2</accession>
<evidence type="ECO:0000313" key="3">
    <source>
        <dbReference type="EMBL" id="KAL0634852.1"/>
    </source>
</evidence>
<organism evidence="3 4">
    <name type="scientific">Discina gigas</name>
    <dbReference type="NCBI Taxonomy" id="1032678"/>
    <lineage>
        <taxon>Eukaryota</taxon>
        <taxon>Fungi</taxon>
        <taxon>Dikarya</taxon>
        <taxon>Ascomycota</taxon>
        <taxon>Pezizomycotina</taxon>
        <taxon>Pezizomycetes</taxon>
        <taxon>Pezizales</taxon>
        <taxon>Discinaceae</taxon>
        <taxon>Discina</taxon>
    </lineage>
</organism>
<comment type="caution">
    <text evidence="3">The sequence shown here is derived from an EMBL/GenBank/DDBJ whole genome shotgun (WGS) entry which is preliminary data.</text>
</comment>
<feature type="compositionally biased region" description="Basic and acidic residues" evidence="1">
    <location>
        <begin position="56"/>
        <end position="66"/>
    </location>
</feature>